<proteinExistence type="predicted"/>
<protein>
    <submittedName>
        <fullName evidence="1">Uncharacterized protein</fullName>
    </submittedName>
</protein>
<organism evidence="1">
    <name type="scientific">viral metagenome</name>
    <dbReference type="NCBI Taxonomy" id="1070528"/>
    <lineage>
        <taxon>unclassified sequences</taxon>
        <taxon>metagenomes</taxon>
        <taxon>organismal metagenomes</taxon>
    </lineage>
</organism>
<evidence type="ECO:0000313" key="1">
    <source>
        <dbReference type="EMBL" id="QHU10578.1"/>
    </source>
</evidence>
<sequence length="100" mass="11696">MIFGSKKERLGFVGSVNSPKIIYIPKSELKENCRKFRIKRGQKYFQKSKMDKKNVQFSKTEILYEKGVKIPPFLALWSGAPKKSSKICYANFKVFLRKKI</sequence>
<accession>A0A6C0K2Z3</accession>
<dbReference type="AlphaFoldDB" id="A0A6C0K2Z3"/>
<dbReference type="EMBL" id="MN740769">
    <property type="protein sequence ID" value="QHU10578.1"/>
    <property type="molecule type" value="Genomic_DNA"/>
</dbReference>
<name>A0A6C0K2Z3_9ZZZZ</name>
<reference evidence="1" key="1">
    <citation type="journal article" date="2020" name="Nature">
        <title>Giant virus diversity and host interactions through global metagenomics.</title>
        <authorList>
            <person name="Schulz F."/>
            <person name="Roux S."/>
            <person name="Paez-Espino D."/>
            <person name="Jungbluth S."/>
            <person name="Walsh D.A."/>
            <person name="Denef V.J."/>
            <person name="McMahon K.D."/>
            <person name="Konstantinidis K.T."/>
            <person name="Eloe-Fadrosh E.A."/>
            <person name="Kyrpides N.C."/>
            <person name="Woyke T."/>
        </authorList>
    </citation>
    <scope>NUCLEOTIDE SEQUENCE</scope>
    <source>
        <strain evidence="1">GVMAG-S-1101165-83</strain>
    </source>
</reference>